<dbReference type="Gene3D" id="2.40.30.10">
    <property type="entry name" value="Translation factors"/>
    <property type="match status" value="1"/>
</dbReference>
<dbReference type="GO" id="GO:0103016">
    <property type="term" value="F:tRNA-uridine 2-sulfurtransferase activity"/>
    <property type="evidence" value="ECO:0007669"/>
    <property type="project" value="UniProtKB-EC"/>
</dbReference>
<comment type="function">
    <text evidence="9">Catalyzes the 2-thiolation of uridine at the wobble position (U34) of tRNA, leading to the formation of s(2)U34.</text>
</comment>
<dbReference type="Pfam" id="PF20259">
    <property type="entry name" value="tRNA_Me_trans_M"/>
    <property type="match status" value="1"/>
</dbReference>
<evidence type="ECO:0000256" key="7">
    <source>
        <dbReference type="ARBA" id="ARBA00023157"/>
    </source>
</evidence>
<dbReference type="InterPro" id="IPR014729">
    <property type="entry name" value="Rossmann-like_a/b/a_fold"/>
</dbReference>
<dbReference type="RefSeq" id="WP_225697045.1">
    <property type="nucleotide sequence ID" value="NZ_JAIXNE010000001.1"/>
</dbReference>
<evidence type="ECO:0000256" key="5">
    <source>
        <dbReference type="ARBA" id="ARBA00022840"/>
    </source>
</evidence>
<keyword evidence="3 9" id="KW-0819">tRNA processing</keyword>
<protein>
    <recommendedName>
        <fullName evidence="9">tRNA-specific 2-thiouridylase MnmA</fullName>
        <ecNumber evidence="9">2.8.1.13</ecNumber>
    </recommendedName>
</protein>
<gene>
    <name evidence="9 12" type="primary">mnmA</name>
    <name evidence="12" type="ORF">LDX50_03595</name>
</gene>
<feature type="active site" description="Nucleophile" evidence="9">
    <location>
        <position position="105"/>
    </location>
</feature>
<dbReference type="AlphaFoldDB" id="A0A9X1HKZ5"/>
<feature type="site" description="Interaction with tRNA" evidence="9">
    <location>
        <position position="130"/>
    </location>
</feature>
<dbReference type="NCBIfam" id="NF001138">
    <property type="entry name" value="PRK00143.1"/>
    <property type="match status" value="1"/>
</dbReference>
<reference evidence="12" key="1">
    <citation type="submission" date="2021-09" db="EMBL/GenBank/DDBJ databases">
        <title>Fulvivirga sp. isolated from coastal sediment.</title>
        <authorList>
            <person name="Yu H."/>
        </authorList>
    </citation>
    <scope>NUCLEOTIDE SEQUENCE</scope>
    <source>
        <strain evidence="12">1062</strain>
    </source>
</reference>
<dbReference type="InterPro" id="IPR046884">
    <property type="entry name" value="MnmA-like_central"/>
</dbReference>
<feature type="binding site" evidence="9">
    <location>
        <begin position="12"/>
        <end position="19"/>
    </location>
    <ligand>
        <name>ATP</name>
        <dbReference type="ChEBI" id="CHEBI:30616"/>
    </ligand>
</feature>
<dbReference type="FunFam" id="3.40.50.620:FF:000115">
    <property type="entry name" value="tRNA-specific 2-thiouridylase MnmA"/>
    <property type="match status" value="1"/>
</dbReference>
<comment type="catalytic activity">
    <reaction evidence="8 9">
        <text>S-sulfanyl-L-cysteinyl-[protein] + uridine(34) in tRNA + AH2 + ATP = 2-thiouridine(34) in tRNA + L-cysteinyl-[protein] + A + AMP + diphosphate + H(+)</text>
        <dbReference type="Rhea" id="RHEA:47032"/>
        <dbReference type="Rhea" id="RHEA-COMP:10131"/>
        <dbReference type="Rhea" id="RHEA-COMP:11726"/>
        <dbReference type="Rhea" id="RHEA-COMP:11727"/>
        <dbReference type="Rhea" id="RHEA-COMP:11728"/>
        <dbReference type="ChEBI" id="CHEBI:13193"/>
        <dbReference type="ChEBI" id="CHEBI:15378"/>
        <dbReference type="ChEBI" id="CHEBI:17499"/>
        <dbReference type="ChEBI" id="CHEBI:29950"/>
        <dbReference type="ChEBI" id="CHEBI:30616"/>
        <dbReference type="ChEBI" id="CHEBI:33019"/>
        <dbReference type="ChEBI" id="CHEBI:61963"/>
        <dbReference type="ChEBI" id="CHEBI:65315"/>
        <dbReference type="ChEBI" id="CHEBI:87170"/>
        <dbReference type="ChEBI" id="CHEBI:456215"/>
        <dbReference type="EC" id="2.8.1.13"/>
    </reaction>
</comment>
<dbReference type="EMBL" id="JAIXNE010000001">
    <property type="protein sequence ID" value="MCA6073935.1"/>
    <property type="molecule type" value="Genomic_DNA"/>
</dbReference>
<feature type="domain" description="tRNA-specific 2-thiouridylase MnmA-like central" evidence="11">
    <location>
        <begin position="264"/>
        <end position="311"/>
    </location>
</feature>
<dbReference type="HAMAP" id="MF_00144">
    <property type="entry name" value="tRNA_thiouridyl_MnmA"/>
    <property type="match status" value="1"/>
</dbReference>
<feature type="active site" description="Cysteine persulfide intermediate" evidence="9">
    <location>
        <position position="205"/>
    </location>
</feature>
<keyword evidence="9" id="KW-0963">Cytoplasm</keyword>
<dbReference type="GO" id="GO:0005524">
    <property type="term" value="F:ATP binding"/>
    <property type="evidence" value="ECO:0007669"/>
    <property type="project" value="UniProtKB-KW"/>
</dbReference>
<dbReference type="SUPFAM" id="SSF52402">
    <property type="entry name" value="Adenine nucleotide alpha hydrolases-like"/>
    <property type="match status" value="1"/>
</dbReference>
<comment type="subcellular location">
    <subcellularLocation>
        <location evidence="9">Cytoplasm</location>
    </subcellularLocation>
</comment>
<comment type="caution">
    <text evidence="9">Lacks conserved residue(s) required for the propagation of feature annotation.</text>
</comment>
<comment type="similarity">
    <text evidence="9">Belongs to the MnmA/TRMU family.</text>
</comment>
<dbReference type="EC" id="2.8.1.13" evidence="9"/>
<evidence type="ECO:0000256" key="6">
    <source>
        <dbReference type="ARBA" id="ARBA00022884"/>
    </source>
</evidence>
<evidence type="ECO:0000313" key="12">
    <source>
        <dbReference type="EMBL" id="MCA6073935.1"/>
    </source>
</evidence>
<feature type="binding site" evidence="9">
    <location>
        <position position="129"/>
    </location>
    <ligand>
        <name>ATP</name>
        <dbReference type="ChEBI" id="CHEBI:30616"/>
    </ligand>
</feature>
<dbReference type="Pfam" id="PF20258">
    <property type="entry name" value="tRNA_Me_trans_C"/>
    <property type="match status" value="1"/>
</dbReference>
<evidence type="ECO:0000256" key="4">
    <source>
        <dbReference type="ARBA" id="ARBA00022741"/>
    </source>
</evidence>
<feature type="domain" description="tRNA-specific 2-thiouridylase MnmA-like C-terminal" evidence="10">
    <location>
        <begin position="326"/>
        <end position="401"/>
    </location>
</feature>
<sequence length="402" mass="45031">MNQGTGKRVVVGMSGGVDSSVAAYLLKEQGYDVIGLFMKNWHDDSVTISKECPWLEDSHDAMIVAQKLGIPFQAIDLSKEYKERIVDYMFAEYQAGRTPNPDVLCNREIKFDIFLKAALKLKADFIATGHYCRKGTIEKDGKVTYQLLSGKDQNKDQSYFLCQLTQDQLSRALFPIGELTKPEVRTIARELDLVTADKKDSQGLCFIGKVRLPEFLQQKLTPKKGEVIEIPPDAAMFENTGEVPSINGDLHVLKTLTEPFHYSASDGAVVGEHNGAHYYTIGQRKGLNIGGTPKPLFIIDTDTEENTIFTGQGEDHPGLFRSGLFIKADDVHWVRSDRALEAGTDERYQVRIRYRQDLEPATLYAREDGMYIIFDKPQKAIARGQFAVWYDGDELVGSGVIS</sequence>
<keyword evidence="4 9" id="KW-0547">Nucleotide-binding</keyword>
<evidence type="ECO:0000256" key="9">
    <source>
        <dbReference type="HAMAP-Rule" id="MF_00144"/>
    </source>
</evidence>
<dbReference type="NCBIfam" id="TIGR00420">
    <property type="entry name" value="trmU"/>
    <property type="match status" value="1"/>
</dbReference>
<dbReference type="FunFam" id="2.30.30.280:FF:000001">
    <property type="entry name" value="tRNA-specific 2-thiouridylase MnmA"/>
    <property type="match status" value="1"/>
</dbReference>
<organism evidence="12 13">
    <name type="scientific">Fulvivirga sedimenti</name>
    <dbReference type="NCBI Taxonomy" id="2879465"/>
    <lineage>
        <taxon>Bacteria</taxon>
        <taxon>Pseudomonadati</taxon>
        <taxon>Bacteroidota</taxon>
        <taxon>Cytophagia</taxon>
        <taxon>Cytophagales</taxon>
        <taxon>Fulvivirgaceae</taxon>
        <taxon>Fulvivirga</taxon>
    </lineage>
</organism>
<dbReference type="Pfam" id="PF03054">
    <property type="entry name" value="tRNA_Me_trans"/>
    <property type="match status" value="1"/>
</dbReference>
<feature type="site" description="Interaction with tRNA" evidence="9">
    <location>
        <position position="385"/>
    </location>
</feature>
<dbReference type="InterPro" id="IPR046885">
    <property type="entry name" value="MnmA-like_C"/>
</dbReference>
<feature type="region of interest" description="Interaction with tRNA" evidence="9">
    <location>
        <begin position="353"/>
        <end position="354"/>
    </location>
</feature>
<keyword evidence="5 9" id="KW-0067">ATP-binding</keyword>
<feature type="region of interest" description="Interaction with tRNA" evidence="9">
    <location>
        <begin position="155"/>
        <end position="157"/>
    </location>
</feature>
<feature type="region of interest" description="Interaction with target base in tRNA" evidence="9">
    <location>
        <begin position="100"/>
        <end position="102"/>
    </location>
</feature>
<keyword evidence="2 9" id="KW-0808">Transferase</keyword>
<dbReference type="PANTHER" id="PTHR11933:SF5">
    <property type="entry name" value="MITOCHONDRIAL TRNA-SPECIFIC 2-THIOURIDYLASE 1"/>
    <property type="match status" value="1"/>
</dbReference>
<keyword evidence="13" id="KW-1185">Reference proteome</keyword>
<accession>A0A9X1HKZ5</accession>
<dbReference type="Gene3D" id="2.30.30.280">
    <property type="entry name" value="Adenine nucleotide alpha hydrolases-like domains"/>
    <property type="match status" value="1"/>
</dbReference>
<feature type="binding site" evidence="9">
    <location>
        <position position="38"/>
    </location>
    <ligand>
        <name>ATP</name>
        <dbReference type="ChEBI" id="CHEBI:30616"/>
    </ligand>
</feature>
<keyword evidence="1 9" id="KW-0820">tRNA-binding</keyword>
<evidence type="ECO:0000256" key="2">
    <source>
        <dbReference type="ARBA" id="ARBA00022679"/>
    </source>
</evidence>
<proteinExistence type="inferred from homology"/>
<evidence type="ECO:0000313" key="13">
    <source>
        <dbReference type="Proteomes" id="UP001139409"/>
    </source>
</evidence>
<dbReference type="PANTHER" id="PTHR11933">
    <property type="entry name" value="TRNA 5-METHYLAMINOMETHYL-2-THIOURIDYLATE -METHYLTRANSFERASE"/>
    <property type="match status" value="1"/>
</dbReference>
<dbReference type="InterPro" id="IPR004506">
    <property type="entry name" value="MnmA-like"/>
</dbReference>
<dbReference type="CDD" id="cd01998">
    <property type="entry name" value="MnmA_TRMU-like"/>
    <property type="match status" value="1"/>
</dbReference>
<dbReference type="GO" id="GO:0002143">
    <property type="term" value="P:tRNA wobble position uridine thiolation"/>
    <property type="evidence" value="ECO:0007669"/>
    <property type="project" value="TreeGrafter"/>
</dbReference>
<comment type="caution">
    <text evidence="12">The sequence shown here is derived from an EMBL/GenBank/DDBJ whole genome shotgun (WGS) entry which is preliminary data.</text>
</comment>
<keyword evidence="7" id="KW-1015">Disulfide bond</keyword>
<evidence type="ECO:0000259" key="11">
    <source>
        <dbReference type="Pfam" id="PF20259"/>
    </source>
</evidence>
<evidence type="ECO:0000256" key="1">
    <source>
        <dbReference type="ARBA" id="ARBA00022555"/>
    </source>
</evidence>
<evidence type="ECO:0000256" key="8">
    <source>
        <dbReference type="ARBA" id="ARBA00051542"/>
    </source>
</evidence>
<dbReference type="Gene3D" id="3.40.50.620">
    <property type="entry name" value="HUPs"/>
    <property type="match status" value="1"/>
</dbReference>
<evidence type="ECO:0000256" key="3">
    <source>
        <dbReference type="ARBA" id="ARBA00022694"/>
    </source>
</evidence>
<dbReference type="GO" id="GO:0000049">
    <property type="term" value="F:tRNA binding"/>
    <property type="evidence" value="ECO:0007669"/>
    <property type="project" value="UniProtKB-KW"/>
</dbReference>
<name>A0A9X1HKZ5_9BACT</name>
<dbReference type="GO" id="GO:0005737">
    <property type="term" value="C:cytoplasm"/>
    <property type="evidence" value="ECO:0007669"/>
    <property type="project" value="UniProtKB-SubCell"/>
</dbReference>
<dbReference type="Proteomes" id="UP001139409">
    <property type="component" value="Unassembled WGS sequence"/>
</dbReference>
<keyword evidence="6 9" id="KW-0694">RNA-binding</keyword>
<evidence type="ECO:0000259" key="10">
    <source>
        <dbReference type="Pfam" id="PF20258"/>
    </source>
</evidence>
<dbReference type="InterPro" id="IPR023382">
    <property type="entry name" value="MnmA-like_central_sf"/>
</dbReference>